<gene>
    <name evidence="2" type="ORF">BXZ70DRAFT_948037</name>
</gene>
<organism evidence="2 3">
    <name type="scientific">Cristinia sonorae</name>
    <dbReference type="NCBI Taxonomy" id="1940300"/>
    <lineage>
        <taxon>Eukaryota</taxon>
        <taxon>Fungi</taxon>
        <taxon>Dikarya</taxon>
        <taxon>Basidiomycota</taxon>
        <taxon>Agaricomycotina</taxon>
        <taxon>Agaricomycetes</taxon>
        <taxon>Agaricomycetidae</taxon>
        <taxon>Agaricales</taxon>
        <taxon>Pleurotineae</taxon>
        <taxon>Stephanosporaceae</taxon>
        <taxon>Cristinia</taxon>
    </lineage>
</organism>
<protein>
    <recommendedName>
        <fullName evidence="4">Secreted protein</fullName>
    </recommendedName>
</protein>
<keyword evidence="1" id="KW-0732">Signal</keyword>
<evidence type="ECO:0000256" key="1">
    <source>
        <dbReference type="SAM" id="SignalP"/>
    </source>
</evidence>
<dbReference type="AlphaFoldDB" id="A0A8K0XMU8"/>
<feature type="chain" id="PRO_5035441078" description="Secreted protein" evidence="1">
    <location>
        <begin position="16"/>
        <end position="73"/>
    </location>
</feature>
<dbReference type="EMBL" id="JAEVFJ010000026">
    <property type="protein sequence ID" value="KAH8094565.1"/>
    <property type="molecule type" value="Genomic_DNA"/>
</dbReference>
<evidence type="ECO:0000313" key="2">
    <source>
        <dbReference type="EMBL" id="KAH8094565.1"/>
    </source>
</evidence>
<reference evidence="2" key="1">
    <citation type="journal article" date="2021" name="New Phytol.">
        <title>Evolutionary innovations through gain and loss of genes in the ectomycorrhizal Boletales.</title>
        <authorList>
            <person name="Wu G."/>
            <person name="Miyauchi S."/>
            <person name="Morin E."/>
            <person name="Kuo A."/>
            <person name="Drula E."/>
            <person name="Varga T."/>
            <person name="Kohler A."/>
            <person name="Feng B."/>
            <person name="Cao Y."/>
            <person name="Lipzen A."/>
            <person name="Daum C."/>
            <person name="Hundley H."/>
            <person name="Pangilinan J."/>
            <person name="Johnson J."/>
            <person name="Barry K."/>
            <person name="LaButti K."/>
            <person name="Ng V."/>
            <person name="Ahrendt S."/>
            <person name="Min B."/>
            <person name="Choi I.G."/>
            <person name="Park H."/>
            <person name="Plett J.M."/>
            <person name="Magnuson J."/>
            <person name="Spatafora J.W."/>
            <person name="Nagy L.G."/>
            <person name="Henrissat B."/>
            <person name="Grigoriev I.V."/>
            <person name="Yang Z.L."/>
            <person name="Xu J."/>
            <person name="Martin F.M."/>
        </authorList>
    </citation>
    <scope>NUCLEOTIDE SEQUENCE</scope>
    <source>
        <strain evidence="2">KKN 215</strain>
    </source>
</reference>
<proteinExistence type="predicted"/>
<comment type="caution">
    <text evidence="2">The sequence shown here is derived from an EMBL/GenBank/DDBJ whole genome shotgun (WGS) entry which is preliminary data.</text>
</comment>
<sequence length="73" mass="7889">MMFVRSVLACRGVWAGMVVEGAGLTRTSQPSGLSEFMVVPFLGQMSNSVGPTLMAVLELDCAYWCLGWCRQVG</sequence>
<name>A0A8K0XMU8_9AGAR</name>
<keyword evidence="3" id="KW-1185">Reference proteome</keyword>
<accession>A0A8K0XMU8</accession>
<dbReference type="Proteomes" id="UP000813824">
    <property type="component" value="Unassembled WGS sequence"/>
</dbReference>
<evidence type="ECO:0000313" key="3">
    <source>
        <dbReference type="Proteomes" id="UP000813824"/>
    </source>
</evidence>
<feature type="signal peptide" evidence="1">
    <location>
        <begin position="1"/>
        <end position="15"/>
    </location>
</feature>
<evidence type="ECO:0008006" key="4">
    <source>
        <dbReference type="Google" id="ProtNLM"/>
    </source>
</evidence>